<evidence type="ECO:0000313" key="10">
    <source>
        <dbReference type="Proteomes" id="UP000426246"/>
    </source>
</evidence>
<keyword evidence="4 7" id="KW-0812">Transmembrane</keyword>
<dbReference type="Pfam" id="PF13360">
    <property type="entry name" value="PQQ_2"/>
    <property type="match status" value="1"/>
</dbReference>
<dbReference type="AlphaFoldDB" id="A0A6B8RWZ1"/>
<dbReference type="OrthoDB" id="145927at2"/>
<dbReference type="EMBL" id="CP034235">
    <property type="protein sequence ID" value="QGQ99686.1"/>
    <property type="molecule type" value="Genomic_DNA"/>
</dbReference>
<dbReference type="PANTHER" id="PTHR30193">
    <property type="entry name" value="ABC TRANSPORTER PERMEASE PROTEIN"/>
    <property type="match status" value="1"/>
</dbReference>
<keyword evidence="2 7" id="KW-0813">Transport</keyword>
<name>A0A6B8RWZ1_9BACL</name>
<dbReference type="Gene3D" id="2.130.10.10">
    <property type="entry name" value="YVTN repeat-like/Quinoprotein amine dehydrogenase"/>
    <property type="match status" value="1"/>
</dbReference>
<proteinExistence type="inferred from homology"/>
<evidence type="ECO:0000256" key="1">
    <source>
        <dbReference type="ARBA" id="ARBA00004651"/>
    </source>
</evidence>
<sequence length="662" mass="73473">MNAISAPKKKGINLRGWTIASIVLLSISFILFAVVWFLDRSLETPVAWTKDFGIQESVAALDNDAGLVIGGKDNQISRVDNAGNIVWTFKTTGSVKGLALSKDEQEIAAATEDRLVYILDIKTGTMKKSWKIPYPATTIEMSPQGLISVSAGAILASKYRIYTFDHEGTEIWKYESNVAMRSLVYSADGQTLFIGTDSSRIMALDKSGKSVWEFVSKAPIYGVNLISERIIYADKLGTVGALDSKGKSLWTTSYKEVFTGLTSSSTGDSLMLANEQGNLKLISAKNGGEITQLPLNNGTKYVHMDQSGKNLIAAGEQVTFVNVVAMESFNSISQQRGIFFLVLVCVGIVAICVLILRLLFQSYRIQQSLLLTLKLVFKNKTAYLLLLPTLLLLALFNYYPAYSAFYHSFTDWKPGLSTTFVGFEQYIKVFNSHYFWIGINNMLFLVVSRALQLIIPLLVAVMIFHLASEKAKYFMRNLFIYPLVVPSIVGTLLWFFIYDPNFGMLNQALGAVGLESLQHVWLGETKTAMPALAFMGFPWIGAFSLLIFYGGMIGIPKDVFEAGIMDGIGKYRRFWSIELPLLTGQIRLLLVLTFIGTIQDFTLVYLTTLGGPFDSTYLPALELFFAATRFNDYGYASAMGIILFIFILIGTIFQLKVKTADQ</sequence>
<feature type="transmembrane region" description="Helical" evidence="7">
    <location>
        <begin position="633"/>
        <end position="653"/>
    </location>
</feature>
<evidence type="ECO:0000256" key="2">
    <source>
        <dbReference type="ARBA" id="ARBA00022448"/>
    </source>
</evidence>
<reference evidence="10" key="1">
    <citation type="submission" date="2018-11" db="EMBL/GenBank/DDBJ databases">
        <title>Complete genome sequence of Paenibacillus sp. ML311-T8.</title>
        <authorList>
            <person name="Nam Y.-D."/>
            <person name="Kang J."/>
            <person name="Chung W.-H."/>
            <person name="Park Y.S."/>
        </authorList>
    </citation>
    <scope>NUCLEOTIDE SEQUENCE [LARGE SCALE GENOMIC DNA]</scope>
    <source>
        <strain evidence="10">ML311-T8</strain>
    </source>
</reference>
<dbReference type="SUPFAM" id="SSF50998">
    <property type="entry name" value="Quinoprotein alcohol dehydrogenase-like"/>
    <property type="match status" value="1"/>
</dbReference>
<evidence type="ECO:0000256" key="5">
    <source>
        <dbReference type="ARBA" id="ARBA00022989"/>
    </source>
</evidence>
<feature type="transmembrane region" description="Helical" evidence="7">
    <location>
        <begin position="478"/>
        <end position="497"/>
    </location>
</feature>
<evidence type="ECO:0000256" key="4">
    <source>
        <dbReference type="ARBA" id="ARBA00022692"/>
    </source>
</evidence>
<dbReference type="Gene3D" id="1.10.3720.10">
    <property type="entry name" value="MetI-like"/>
    <property type="match status" value="1"/>
</dbReference>
<dbReference type="InterPro" id="IPR018391">
    <property type="entry name" value="PQQ_b-propeller_rpt"/>
</dbReference>
<dbReference type="RefSeq" id="WP_155704850.1">
    <property type="nucleotide sequence ID" value="NZ_CP034235.1"/>
</dbReference>
<protein>
    <submittedName>
        <fullName evidence="9">ABC transporter permease subunit</fullName>
    </submittedName>
</protein>
<dbReference type="InterPro" id="IPR015943">
    <property type="entry name" value="WD40/YVTN_repeat-like_dom_sf"/>
</dbReference>
<feature type="transmembrane region" description="Helical" evidence="7">
    <location>
        <begin position="381"/>
        <end position="399"/>
    </location>
</feature>
<dbReference type="SMART" id="SM00564">
    <property type="entry name" value="PQQ"/>
    <property type="match status" value="6"/>
</dbReference>
<feature type="transmembrane region" description="Helical" evidence="7">
    <location>
        <begin position="442"/>
        <end position="466"/>
    </location>
</feature>
<comment type="similarity">
    <text evidence="7">Belongs to the binding-protein-dependent transport system permease family.</text>
</comment>
<evidence type="ECO:0000259" key="8">
    <source>
        <dbReference type="PROSITE" id="PS50928"/>
    </source>
</evidence>
<dbReference type="GO" id="GO:0005886">
    <property type="term" value="C:plasma membrane"/>
    <property type="evidence" value="ECO:0007669"/>
    <property type="project" value="UniProtKB-SubCell"/>
</dbReference>
<organism evidence="9 10">
    <name type="scientific">Paenibacillus psychroresistens</name>
    <dbReference type="NCBI Taxonomy" id="1778678"/>
    <lineage>
        <taxon>Bacteria</taxon>
        <taxon>Bacillati</taxon>
        <taxon>Bacillota</taxon>
        <taxon>Bacilli</taxon>
        <taxon>Bacillales</taxon>
        <taxon>Paenibacillaceae</taxon>
        <taxon>Paenibacillus</taxon>
    </lineage>
</organism>
<dbReference type="Pfam" id="PF00528">
    <property type="entry name" value="BPD_transp_1"/>
    <property type="match status" value="1"/>
</dbReference>
<dbReference type="InterPro" id="IPR035906">
    <property type="entry name" value="MetI-like_sf"/>
</dbReference>
<dbReference type="InterPro" id="IPR002372">
    <property type="entry name" value="PQQ_rpt_dom"/>
</dbReference>
<gene>
    <name evidence="9" type="ORF">EHS13_34915</name>
</gene>
<dbReference type="GO" id="GO:0055085">
    <property type="term" value="P:transmembrane transport"/>
    <property type="evidence" value="ECO:0007669"/>
    <property type="project" value="InterPro"/>
</dbReference>
<dbReference type="Proteomes" id="UP000426246">
    <property type="component" value="Chromosome"/>
</dbReference>
<dbReference type="PROSITE" id="PS50928">
    <property type="entry name" value="ABC_TM1"/>
    <property type="match status" value="1"/>
</dbReference>
<feature type="domain" description="ABC transmembrane type-1" evidence="8">
    <location>
        <begin position="438"/>
        <end position="654"/>
    </location>
</feature>
<evidence type="ECO:0000256" key="6">
    <source>
        <dbReference type="ARBA" id="ARBA00023136"/>
    </source>
</evidence>
<dbReference type="InterPro" id="IPR051393">
    <property type="entry name" value="ABC_transporter_permease"/>
</dbReference>
<comment type="subcellular location">
    <subcellularLocation>
        <location evidence="1 7">Cell membrane</location>
        <topology evidence="1 7">Multi-pass membrane protein</topology>
    </subcellularLocation>
</comment>
<evidence type="ECO:0000256" key="7">
    <source>
        <dbReference type="RuleBase" id="RU363032"/>
    </source>
</evidence>
<feature type="transmembrane region" description="Helical" evidence="7">
    <location>
        <begin position="338"/>
        <end position="360"/>
    </location>
</feature>
<dbReference type="InterPro" id="IPR011047">
    <property type="entry name" value="Quinoprotein_ADH-like_sf"/>
</dbReference>
<dbReference type="InterPro" id="IPR000515">
    <property type="entry name" value="MetI-like"/>
</dbReference>
<feature type="transmembrane region" description="Helical" evidence="7">
    <location>
        <begin position="12"/>
        <end position="38"/>
    </location>
</feature>
<dbReference type="PANTHER" id="PTHR30193:SF37">
    <property type="entry name" value="INNER MEMBRANE ABC TRANSPORTER PERMEASE PROTEIN YCJO"/>
    <property type="match status" value="1"/>
</dbReference>
<keyword evidence="3" id="KW-1003">Cell membrane</keyword>
<dbReference type="CDD" id="cd06261">
    <property type="entry name" value="TM_PBP2"/>
    <property type="match status" value="1"/>
</dbReference>
<keyword evidence="6 7" id="KW-0472">Membrane</keyword>
<keyword evidence="5 7" id="KW-1133">Transmembrane helix</keyword>
<evidence type="ECO:0000313" key="9">
    <source>
        <dbReference type="EMBL" id="QGQ99686.1"/>
    </source>
</evidence>
<keyword evidence="10" id="KW-1185">Reference proteome</keyword>
<accession>A0A6B8RWZ1</accession>
<evidence type="ECO:0000256" key="3">
    <source>
        <dbReference type="ARBA" id="ARBA00022475"/>
    </source>
</evidence>
<dbReference type="SUPFAM" id="SSF161098">
    <property type="entry name" value="MetI-like"/>
    <property type="match status" value="1"/>
</dbReference>
<feature type="transmembrane region" description="Helical" evidence="7">
    <location>
        <begin position="531"/>
        <end position="555"/>
    </location>
</feature>
<dbReference type="KEGG" id="ppsc:EHS13_34915"/>